<dbReference type="Proteomes" id="UP000000559">
    <property type="component" value="Chromosome 4"/>
</dbReference>
<dbReference type="PANTHER" id="PTHR10828:SF38">
    <property type="entry name" value="ARSENICAL-RESISTANCE PROTEIN 2-RELATED"/>
    <property type="match status" value="1"/>
</dbReference>
<dbReference type="RefSeq" id="XP_712639.2">
    <property type="nucleotide sequence ID" value="XM_707546.2"/>
</dbReference>
<dbReference type="InterPro" id="IPR036873">
    <property type="entry name" value="Rhodanese-like_dom_sf"/>
</dbReference>
<evidence type="ECO:0000313" key="3">
    <source>
        <dbReference type="EMBL" id="AOW28850.1"/>
    </source>
</evidence>
<dbReference type="AlphaFoldDB" id="A0A1D8PL33"/>
<dbReference type="CDD" id="cd01531">
    <property type="entry name" value="Acr2p"/>
    <property type="match status" value="1"/>
</dbReference>
<dbReference type="InterPro" id="IPR001763">
    <property type="entry name" value="Rhodanese-like_dom"/>
</dbReference>
<dbReference type="Pfam" id="PF00581">
    <property type="entry name" value="Rhodanese"/>
    <property type="match status" value="1"/>
</dbReference>
<reference evidence="3 4" key="1">
    <citation type="journal article" date="2004" name="Proc. Natl. Acad. Sci. U.S.A.">
        <title>The diploid genome sequence of Candida albicans.</title>
        <authorList>
            <person name="Jones T."/>
            <person name="Federspiel N.A."/>
            <person name="Chibana H."/>
            <person name="Dungan J."/>
            <person name="Kalman S."/>
            <person name="Magee B.B."/>
            <person name="Newport G."/>
            <person name="Thorstenson Y.R."/>
            <person name="Agabian N."/>
            <person name="Magee P.T."/>
            <person name="Davis R.W."/>
            <person name="Scherer S."/>
        </authorList>
    </citation>
    <scope>NUCLEOTIDE SEQUENCE [LARGE SCALE GENOMIC DNA]</scope>
    <source>
        <strain evidence="4">SC5314 / ATCC MYA-2876</strain>
    </source>
</reference>
<dbReference type="GeneID" id="3645773"/>
<dbReference type="SMART" id="SM00450">
    <property type="entry name" value="RHOD"/>
    <property type="match status" value="1"/>
</dbReference>
<evidence type="ECO:0000313" key="4">
    <source>
        <dbReference type="Proteomes" id="UP000000559"/>
    </source>
</evidence>
<dbReference type="InParanoid" id="A0A1D8PL33"/>
<keyword evidence="4" id="KW-1185">Reference proteome</keyword>
<dbReference type="GO" id="GO:0005634">
    <property type="term" value="C:nucleus"/>
    <property type="evidence" value="ECO:0000318"/>
    <property type="project" value="GO_Central"/>
</dbReference>
<accession>A0A1D8PL33</accession>
<dbReference type="GO" id="GO:0004725">
    <property type="term" value="F:protein tyrosine phosphatase activity"/>
    <property type="evidence" value="ECO:0000318"/>
    <property type="project" value="GO_Central"/>
</dbReference>
<sequence length="151" mass="17497">MSKIYSLSDLKFIKPKTLKSWFTNGSSPHGKFCVVDVRDSDFVGGHIKGCYHYPAANFHYTLNELYQKIYQNKIQDIVFHCALSQVRGPSSTLKFLRGIDDITDSKVKSYFNDDNIQVYVLHGGFTKWQEEYGNDREVTEAYDQEIWEFGS</sequence>
<evidence type="ECO:0000313" key="2">
    <source>
        <dbReference type="CGD" id="CAL0000188755"/>
    </source>
</evidence>
<dbReference type="PANTHER" id="PTHR10828">
    <property type="entry name" value="M-PHASE INDUCER PHOSPHATASE DUAL SPECIFICITY PHOSPHATASE CDC25"/>
    <property type="match status" value="1"/>
</dbReference>
<dbReference type="STRING" id="237561.A0A1D8PL33"/>
<evidence type="ECO:0000259" key="1">
    <source>
        <dbReference type="PROSITE" id="PS50206"/>
    </source>
</evidence>
<dbReference type="Gene3D" id="3.40.250.10">
    <property type="entry name" value="Rhodanese-like domain"/>
    <property type="match status" value="1"/>
</dbReference>
<reference evidence="3 4" key="2">
    <citation type="journal article" date="2007" name="Genome Biol.">
        <title>Assembly of the Candida albicans genome into sixteen supercontigs aligned on the eight chromosomes.</title>
        <authorList>
            <person name="van het Hoog M."/>
            <person name="Rast T.J."/>
            <person name="Martchenko M."/>
            <person name="Grindle S."/>
            <person name="Dignard D."/>
            <person name="Hogues H."/>
            <person name="Cuomo C."/>
            <person name="Berriman M."/>
            <person name="Scherer S."/>
            <person name="Magee B.B."/>
            <person name="Whiteway M."/>
            <person name="Chibana H."/>
            <person name="Nantel A."/>
            <person name="Magee P.T."/>
        </authorList>
    </citation>
    <scope>GENOME REANNOTATION</scope>
    <source>
        <strain evidence="4">SC5314 / ATCC MYA-2876</strain>
    </source>
</reference>
<dbReference type="OrthoDB" id="102559at2759"/>
<dbReference type="CGD" id="CAL0000188755">
    <property type="gene designation" value="orf19.11662"/>
</dbReference>
<dbReference type="GO" id="GO:0004792">
    <property type="term" value="F:thiosulfate-cyanide sulfurtransferase activity"/>
    <property type="evidence" value="ECO:0007669"/>
    <property type="project" value="EnsemblFungi"/>
</dbReference>
<gene>
    <name evidence="3" type="ordered locus">CAALFM_C400580WA</name>
    <name evidence="2" type="ordered locus">orf19.11662</name>
</gene>
<dbReference type="EMBL" id="CP017626">
    <property type="protein sequence ID" value="AOW28850.1"/>
    <property type="molecule type" value="Genomic_DNA"/>
</dbReference>
<dbReference type="FunFam" id="3.40.250.10:FF:000050">
    <property type="entry name" value="Dual specificity phosphatase, putative"/>
    <property type="match status" value="1"/>
</dbReference>
<dbReference type="SMR" id="A0A1D8PL33"/>
<dbReference type="FunCoup" id="A0A1D8PL33">
    <property type="interactions" value="180"/>
</dbReference>
<proteinExistence type="predicted"/>
<name>A0A1D8PL33_CANAL</name>
<dbReference type="KEGG" id="cal:CAALFM_C400580WA"/>
<dbReference type="SUPFAM" id="SSF52821">
    <property type="entry name" value="Rhodanese/Cell cycle control phosphatase"/>
    <property type="match status" value="1"/>
</dbReference>
<feature type="domain" description="Rhodanese" evidence="1">
    <location>
        <begin position="28"/>
        <end position="137"/>
    </location>
</feature>
<dbReference type="GO" id="GO:0005737">
    <property type="term" value="C:cytoplasm"/>
    <property type="evidence" value="ECO:0000318"/>
    <property type="project" value="GO_Central"/>
</dbReference>
<dbReference type="VEuPathDB" id="FungiDB:C4_00580W_A"/>
<protein>
    <submittedName>
        <fullName evidence="3">Phosphatase</fullName>
    </submittedName>
</protein>
<organism evidence="3 4">
    <name type="scientific">Candida albicans (strain SC5314 / ATCC MYA-2876)</name>
    <name type="common">Yeast</name>
    <dbReference type="NCBI Taxonomy" id="237561"/>
    <lineage>
        <taxon>Eukaryota</taxon>
        <taxon>Fungi</taxon>
        <taxon>Dikarya</taxon>
        <taxon>Ascomycota</taxon>
        <taxon>Saccharomycotina</taxon>
        <taxon>Pichiomycetes</taxon>
        <taxon>Debaryomycetaceae</taxon>
        <taxon>Candida/Lodderomyces clade</taxon>
        <taxon>Candida</taxon>
    </lineage>
</organism>
<dbReference type="PROSITE" id="PS50206">
    <property type="entry name" value="RHODANESE_3"/>
    <property type="match status" value="1"/>
</dbReference>
<reference evidence="3 4" key="3">
    <citation type="journal article" date="2013" name="Genome Biol.">
        <title>Assembly of a phased diploid Candida albicans genome facilitates allele-specific measurements and provides a simple model for repeat and indel structure.</title>
        <authorList>
            <person name="Muzzey D."/>
            <person name="Schwartz K."/>
            <person name="Weissman J.S."/>
            <person name="Sherlock G."/>
        </authorList>
    </citation>
    <scope>NUCLEOTIDE SEQUENCE [LARGE SCALE GENOMIC DNA]</scope>
    <source>
        <strain evidence="4">SC5314 / ATCC MYA-2876</strain>
    </source>
</reference>